<proteinExistence type="predicted"/>
<organism evidence="1 2">
    <name type="scientific">Aeromonas phage pAh6.2TG</name>
    <dbReference type="NCBI Taxonomy" id="2849625"/>
    <lineage>
        <taxon>Viruses</taxon>
        <taxon>Duplodnaviria</taxon>
        <taxon>Heunggongvirae</taxon>
        <taxon>Uroviricota</taxon>
        <taxon>Caudoviricetes</taxon>
        <taxon>Chaseviridae</taxon>
        <taxon>Nefertitivirinae</taxon>
        <taxon>Phayathaivirus</taxon>
        <taxon>Phayathaivirus pAh62TG</taxon>
    </lineage>
</organism>
<dbReference type="RefSeq" id="YP_010845249.1">
    <property type="nucleotide sequence ID" value="NC_079187.1"/>
</dbReference>
<accession>A0A8F3HN44</accession>
<name>A0A8F3HN44_9CAUD</name>
<protein>
    <submittedName>
        <fullName evidence="1">Uncharacterized protein</fullName>
    </submittedName>
</protein>
<dbReference type="EMBL" id="MZ336020">
    <property type="protein sequence ID" value="QWY14064.1"/>
    <property type="molecule type" value="Genomic_DNA"/>
</dbReference>
<keyword evidence="2" id="KW-1185">Reference proteome</keyword>
<dbReference type="KEGG" id="vg:80832401"/>
<dbReference type="GeneID" id="80832401"/>
<sequence length="258" mass="29565">MPYLSTHPRRGFRCGDVVAHVGPNSSVRGQRGRVTRVYTRSNEVKIDIQWEQRKDVMTYSFTWACLHIGISISSLAHDDNRFNGRRYVAKYAEFAKPLEWINRTPYDRSLATHDEMKKIVDRRVVDLPQSNVPVDDGMLYRLGLLMHGKPAFPCRIMRDTDKAVFNVPSLEEFGRLPRGMYTILNGEAPKQEQKPEPKLDTKPVPEFPYMVLSLGTHRAVEITCQEELENLADGEYEVYTKTSALSIKPVKKSTISFS</sequence>
<evidence type="ECO:0000313" key="1">
    <source>
        <dbReference type="EMBL" id="QWY14064.1"/>
    </source>
</evidence>
<reference evidence="1" key="1">
    <citation type="submission" date="2021-06" db="EMBL/GenBank/DDBJ databases">
        <authorList>
            <person name="Le T.D."/>
        </authorList>
    </citation>
    <scope>NUCLEOTIDE SEQUENCE</scope>
</reference>
<evidence type="ECO:0000313" key="2">
    <source>
        <dbReference type="Proteomes" id="UP000693898"/>
    </source>
</evidence>
<dbReference type="Proteomes" id="UP000693898">
    <property type="component" value="Segment"/>
</dbReference>